<dbReference type="Gene3D" id="3.30.310.70">
    <property type="entry name" value="TT1751-like domain"/>
    <property type="match status" value="1"/>
</dbReference>
<dbReference type="OrthoDB" id="7363179at2"/>
<evidence type="ECO:0000256" key="1">
    <source>
        <dbReference type="SAM" id="SignalP"/>
    </source>
</evidence>
<dbReference type="InterPro" id="IPR035923">
    <property type="entry name" value="TT1751-like_sf"/>
</dbReference>
<dbReference type="SUPFAM" id="SSF103247">
    <property type="entry name" value="TT1751-like"/>
    <property type="match status" value="1"/>
</dbReference>
<comment type="caution">
    <text evidence="2">The sequence shown here is derived from an EMBL/GenBank/DDBJ whole genome shotgun (WGS) entry which is preliminary data.</text>
</comment>
<sequence length="150" mass="16415">MKTMLKAIILTLGVSVAPALADDDVTLYQTAEPFEDIALNISDAIINRGYVVDYHGMIGEMLQRTAADVGATKALYRNAEFFQFCSAVMSRAVMEEDPGNIAYCPYIVFAYEMEDTPGTVHVGFRQLPEGKGRDQVNDLLDAIAREAAGQ</sequence>
<gene>
    <name evidence="2" type="ORF">NA2_18290</name>
</gene>
<dbReference type="RefSeq" id="WP_008598649.1">
    <property type="nucleotide sequence ID" value="NZ_AMRM01000025.1"/>
</dbReference>
<dbReference type="eggNOG" id="COG3439">
    <property type="taxonomic scope" value="Bacteria"/>
</dbReference>
<keyword evidence="1" id="KW-0732">Signal</keyword>
<dbReference type="Proteomes" id="UP000006786">
    <property type="component" value="Unassembled WGS sequence"/>
</dbReference>
<evidence type="ECO:0008006" key="4">
    <source>
        <dbReference type="Google" id="ProtNLM"/>
    </source>
</evidence>
<evidence type="ECO:0000313" key="2">
    <source>
        <dbReference type="EMBL" id="EKF17358.1"/>
    </source>
</evidence>
<dbReference type="PATRIC" id="fig|391937.3.peg.3758"/>
<organism evidence="2 3">
    <name type="scientific">Nitratireductor pacificus pht-3B</name>
    <dbReference type="NCBI Taxonomy" id="391937"/>
    <lineage>
        <taxon>Bacteria</taxon>
        <taxon>Pseudomonadati</taxon>
        <taxon>Pseudomonadota</taxon>
        <taxon>Alphaproteobacteria</taxon>
        <taxon>Hyphomicrobiales</taxon>
        <taxon>Phyllobacteriaceae</taxon>
        <taxon>Nitratireductor</taxon>
    </lineage>
</organism>
<reference evidence="2 3" key="1">
    <citation type="journal article" date="2012" name="J. Bacteriol.">
        <title>Genome Sequence of Nitratireductor pacificus Type Strain pht-3B.</title>
        <authorList>
            <person name="Lai Q."/>
            <person name="Li G."/>
            <person name="Shao Z."/>
        </authorList>
    </citation>
    <scope>NUCLEOTIDE SEQUENCE [LARGE SCALE GENOMIC DNA]</scope>
    <source>
        <strain evidence="3">pht-3B</strain>
    </source>
</reference>
<keyword evidence="3" id="KW-1185">Reference proteome</keyword>
<feature type="chain" id="PRO_5003861614" description="DUF302 domain-containing protein" evidence="1">
    <location>
        <begin position="22"/>
        <end position="150"/>
    </location>
</feature>
<protein>
    <recommendedName>
        <fullName evidence="4">DUF302 domain-containing protein</fullName>
    </recommendedName>
</protein>
<accession>K2MZC2</accession>
<name>K2MZC2_9HYPH</name>
<dbReference type="AlphaFoldDB" id="K2MZC2"/>
<dbReference type="EMBL" id="AMRM01000025">
    <property type="protein sequence ID" value="EKF17358.1"/>
    <property type="molecule type" value="Genomic_DNA"/>
</dbReference>
<proteinExistence type="predicted"/>
<evidence type="ECO:0000313" key="3">
    <source>
        <dbReference type="Proteomes" id="UP000006786"/>
    </source>
</evidence>
<feature type="signal peptide" evidence="1">
    <location>
        <begin position="1"/>
        <end position="21"/>
    </location>
</feature>
<dbReference type="STRING" id="391937.NA2_18290"/>